<dbReference type="AlphaFoldDB" id="A0A3D8THZ0"/>
<accession>A0A3D8THZ0</accession>
<sequence length="86" mass="9923">MNVFSLRKIKKLSNLRSGIWLVLRSEVCLALKCVNHATRNEWRDVDVADAINISIVFFCENVGIDECFLRAMPSFWQNVGIECDFL</sequence>
<protein>
    <submittedName>
        <fullName evidence="1">Uncharacterized protein</fullName>
    </submittedName>
</protein>
<dbReference type="EMBL" id="LRTT01000001">
    <property type="protein sequence ID" value="RFD77094.1"/>
    <property type="molecule type" value="Genomic_DNA"/>
</dbReference>
<evidence type="ECO:0000313" key="2">
    <source>
        <dbReference type="Proteomes" id="UP000258533"/>
    </source>
</evidence>
<comment type="caution">
    <text evidence="1">The sequence shown here is derived from an EMBL/GenBank/DDBJ whole genome shotgun (WGS) entry which is preliminary data.</text>
</comment>
<reference evidence="1 2" key="1">
    <citation type="submission" date="2016-02" db="EMBL/GenBank/DDBJ databases">
        <title>Gardnerella vaginalis Subgroups Defined by cpn60 Sequencing and Sialidase Activity in Isolates from Canada, Belgium and Kenya.</title>
        <authorList>
            <person name="Schellenberg J."/>
            <person name="Paramel Jayaprakash T."/>
            <person name="Withana Gamage N."/>
            <person name="Patterson M.H."/>
            <person name="Vaneechoutte M."/>
            <person name="Hill J.E."/>
        </authorList>
    </citation>
    <scope>NUCLEOTIDE SEQUENCE [LARGE SCALE GENOMIC DNA]</scope>
    <source>
        <strain evidence="1 2">N144</strain>
    </source>
</reference>
<organism evidence="1 2">
    <name type="scientific">Gardnerella vaginalis</name>
    <dbReference type="NCBI Taxonomy" id="2702"/>
    <lineage>
        <taxon>Bacteria</taxon>
        <taxon>Bacillati</taxon>
        <taxon>Actinomycetota</taxon>
        <taxon>Actinomycetes</taxon>
        <taxon>Bifidobacteriales</taxon>
        <taxon>Bifidobacteriaceae</taxon>
        <taxon>Gardnerella</taxon>
    </lineage>
</organism>
<evidence type="ECO:0000313" key="1">
    <source>
        <dbReference type="EMBL" id="RFD77094.1"/>
    </source>
</evidence>
<dbReference type="Proteomes" id="UP000258533">
    <property type="component" value="Unassembled WGS sequence"/>
</dbReference>
<gene>
    <name evidence="1" type="ORF">AXE73_00220</name>
</gene>
<proteinExistence type="predicted"/>
<name>A0A3D8THZ0_GARVA</name>